<comment type="caution">
    <text evidence="1">The sequence shown here is derived from an EMBL/GenBank/DDBJ whole genome shotgun (WGS) entry which is preliminary data.</text>
</comment>
<evidence type="ECO:0000313" key="1">
    <source>
        <dbReference type="EMBL" id="ODG91145.1"/>
    </source>
</evidence>
<sequence length="177" mass="21000">MVIIEYHFKKQFCSKGKLIERKLADQLILNVRIKDVLELAYNNWALDYAKGVVALNLTNGELIGYSLKGAHNRTRNDYEIIIFELDANVDVEDITVLMGNIGIRAVRTFFEIDDETFSNNMIFWTETYLRFHNLTIKSIRDRFLKVLYTDYKQTFYNTCIKKQLDYVYANYIVHYNH</sequence>
<reference evidence="1 2" key="1">
    <citation type="submission" date="2016-07" db="EMBL/GenBank/DDBJ databases">
        <authorList>
            <person name="Townsley L."/>
            <person name="Shank E.A."/>
        </authorList>
    </citation>
    <scope>NUCLEOTIDE SEQUENCE [LARGE SCALE GENOMIC DNA]</scope>
    <source>
        <strain evidence="1 2">CH01</strain>
    </source>
</reference>
<dbReference type="RefSeq" id="WP_025568551.1">
    <property type="nucleotide sequence ID" value="NZ_MDKC01000032.1"/>
</dbReference>
<dbReference type="EMBL" id="MDKC01000032">
    <property type="protein sequence ID" value="ODG91145.1"/>
    <property type="molecule type" value="Genomic_DNA"/>
</dbReference>
<keyword evidence="2" id="KW-1185">Reference proteome</keyword>
<protein>
    <submittedName>
        <fullName evidence="1">Uncharacterized protein</fullName>
    </submittedName>
</protein>
<evidence type="ECO:0000313" key="2">
    <source>
        <dbReference type="Proteomes" id="UP000094580"/>
    </source>
</evidence>
<gene>
    <name evidence="1" type="ORF">BED47_08960</name>
</gene>
<dbReference type="Proteomes" id="UP000094580">
    <property type="component" value="Unassembled WGS sequence"/>
</dbReference>
<proteinExistence type="predicted"/>
<name>A0ABX2ZN34_9BACI</name>
<accession>A0ABX2ZN34</accession>
<organism evidence="1 2">
    <name type="scientific">Gottfriedia luciferensis</name>
    <dbReference type="NCBI Taxonomy" id="178774"/>
    <lineage>
        <taxon>Bacteria</taxon>
        <taxon>Bacillati</taxon>
        <taxon>Bacillota</taxon>
        <taxon>Bacilli</taxon>
        <taxon>Bacillales</taxon>
        <taxon>Bacillaceae</taxon>
        <taxon>Gottfriedia</taxon>
    </lineage>
</organism>